<dbReference type="PANTHER" id="PTHR43836">
    <property type="entry name" value="CATECHOL O-METHYLTRANSFERASE 1-RELATED"/>
    <property type="match status" value="1"/>
</dbReference>
<evidence type="ECO:0000313" key="7">
    <source>
        <dbReference type="EMBL" id="CEM05384.1"/>
    </source>
</evidence>
<evidence type="ECO:0000256" key="1">
    <source>
        <dbReference type="ARBA" id="ARBA00012880"/>
    </source>
</evidence>
<dbReference type="PhylomeDB" id="A0A0G4F210"/>
<dbReference type="AlphaFoldDB" id="A0A0G4F210"/>
<dbReference type="VEuPathDB" id="CryptoDB:Vbra_14240"/>
<comment type="similarity">
    <text evidence="6">Belongs to the class I-like SAM-binding methyltransferase superfamily. Cation-dependent O-methyltransferase family.</text>
</comment>
<keyword evidence="5" id="KW-0128">Catecholamine metabolism</keyword>
<dbReference type="InterPro" id="IPR002935">
    <property type="entry name" value="SAM_O-MeTrfase"/>
</dbReference>
<dbReference type="Pfam" id="PF01596">
    <property type="entry name" value="Methyltransf_3"/>
    <property type="match status" value="1"/>
</dbReference>
<dbReference type="GO" id="GO:0032259">
    <property type="term" value="P:methylation"/>
    <property type="evidence" value="ECO:0007669"/>
    <property type="project" value="UniProtKB-KW"/>
</dbReference>
<proteinExistence type="inferred from homology"/>
<dbReference type="OMA" id="KWRVHRT"/>
<sequence>MRGERRAVGRRSLLTESARGALGVASSLLLSPSAGAQWQFATPAQMGEAVIKNTQQGDIGGIIEAIDTFSRKSWMMNVGATKGELLERLLKERQPSCVLEVGTFCGYSALHMLRALPQSSRLTTIEIDPETAAVARSILAHAGVADRIDLRVGASGDVLPSLKGPFEFIFMDHWKGEYLKDLQTLERLRLTASGGTLVFDNVRYPPGGASELLSFLEDTSDYDVEFVDIPFEYRDDIPDAVAVAQYKPGKGAGGILM</sequence>
<evidence type="ECO:0000256" key="6">
    <source>
        <dbReference type="ARBA" id="ARBA00023453"/>
    </source>
</evidence>
<dbReference type="CDD" id="cd02440">
    <property type="entry name" value="AdoMet_MTases"/>
    <property type="match status" value="1"/>
</dbReference>
<dbReference type="STRING" id="1169540.A0A0G4F210"/>
<keyword evidence="8" id="KW-1185">Reference proteome</keyword>
<dbReference type="OrthoDB" id="436948at2759"/>
<evidence type="ECO:0000256" key="4">
    <source>
        <dbReference type="ARBA" id="ARBA00022691"/>
    </source>
</evidence>
<evidence type="ECO:0000256" key="5">
    <source>
        <dbReference type="ARBA" id="ARBA00022939"/>
    </source>
</evidence>
<keyword evidence="3" id="KW-0808">Transferase</keyword>
<reference evidence="7 8" key="1">
    <citation type="submission" date="2014-11" db="EMBL/GenBank/DDBJ databases">
        <authorList>
            <person name="Zhu J."/>
            <person name="Qi W."/>
            <person name="Song R."/>
        </authorList>
    </citation>
    <scope>NUCLEOTIDE SEQUENCE [LARGE SCALE GENOMIC DNA]</scope>
</reference>
<dbReference type="GO" id="GO:0016206">
    <property type="term" value="F:catechol O-methyltransferase activity"/>
    <property type="evidence" value="ECO:0007669"/>
    <property type="project" value="UniProtKB-EC"/>
</dbReference>
<name>A0A0G4F210_VITBC</name>
<keyword evidence="4" id="KW-0949">S-adenosyl-L-methionine</keyword>
<dbReference type="GO" id="GO:0006584">
    <property type="term" value="P:catecholamine metabolic process"/>
    <property type="evidence" value="ECO:0007669"/>
    <property type="project" value="UniProtKB-KW"/>
</dbReference>
<dbReference type="EC" id="2.1.1.6" evidence="1"/>
<dbReference type="InterPro" id="IPR029063">
    <property type="entry name" value="SAM-dependent_MTases_sf"/>
</dbReference>
<evidence type="ECO:0000256" key="2">
    <source>
        <dbReference type="ARBA" id="ARBA00022603"/>
    </source>
</evidence>
<organism evidence="7 8">
    <name type="scientific">Vitrella brassicaformis (strain CCMP3155)</name>
    <dbReference type="NCBI Taxonomy" id="1169540"/>
    <lineage>
        <taxon>Eukaryota</taxon>
        <taxon>Sar</taxon>
        <taxon>Alveolata</taxon>
        <taxon>Colpodellida</taxon>
        <taxon>Vitrellaceae</taxon>
        <taxon>Vitrella</taxon>
    </lineage>
</organism>
<dbReference type="PROSITE" id="PS51682">
    <property type="entry name" value="SAM_OMT_I"/>
    <property type="match status" value="1"/>
</dbReference>
<dbReference type="PROSITE" id="PS51318">
    <property type="entry name" value="TAT"/>
    <property type="match status" value="1"/>
</dbReference>
<keyword evidence="2" id="KW-0489">Methyltransferase</keyword>
<dbReference type="EMBL" id="CDMY01000357">
    <property type="protein sequence ID" value="CEM05384.1"/>
    <property type="molecule type" value="Genomic_DNA"/>
</dbReference>
<dbReference type="InterPro" id="IPR006311">
    <property type="entry name" value="TAT_signal"/>
</dbReference>
<dbReference type="PANTHER" id="PTHR43836:SF2">
    <property type="entry name" value="CATECHOL O-METHYLTRANSFERASE 1-RELATED"/>
    <property type="match status" value="1"/>
</dbReference>
<dbReference type="Gene3D" id="3.40.50.150">
    <property type="entry name" value="Vaccinia Virus protein VP39"/>
    <property type="match status" value="1"/>
</dbReference>
<protein>
    <recommendedName>
        <fullName evidence="1">catechol O-methyltransferase</fullName>
        <ecNumber evidence="1">2.1.1.6</ecNumber>
    </recommendedName>
</protein>
<evidence type="ECO:0000256" key="3">
    <source>
        <dbReference type="ARBA" id="ARBA00022679"/>
    </source>
</evidence>
<evidence type="ECO:0000313" key="8">
    <source>
        <dbReference type="Proteomes" id="UP000041254"/>
    </source>
</evidence>
<accession>A0A0G4F210</accession>
<dbReference type="InParanoid" id="A0A0G4F210"/>
<gene>
    <name evidence="7" type="ORF">Vbra_14240</name>
</gene>
<dbReference type="Proteomes" id="UP000041254">
    <property type="component" value="Unassembled WGS sequence"/>
</dbReference>
<dbReference type="SUPFAM" id="SSF53335">
    <property type="entry name" value="S-adenosyl-L-methionine-dependent methyltransferases"/>
    <property type="match status" value="1"/>
</dbReference>